<feature type="region of interest" description="Disordered" evidence="1">
    <location>
        <begin position="38"/>
        <end position="65"/>
    </location>
</feature>
<dbReference type="GO" id="GO:0016301">
    <property type="term" value="F:kinase activity"/>
    <property type="evidence" value="ECO:0007669"/>
    <property type="project" value="UniProtKB-KW"/>
</dbReference>
<dbReference type="AlphaFoldDB" id="A0A1D6EZB7"/>
<feature type="compositionally biased region" description="Basic and acidic residues" evidence="1">
    <location>
        <begin position="116"/>
        <end position="130"/>
    </location>
</feature>
<name>A0A1D6EZB7_MAIZE</name>
<evidence type="ECO:0000313" key="2">
    <source>
        <dbReference type="EMBL" id="ONM24622.1"/>
    </source>
</evidence>
<feature type="non-terminal residue" evidence="2">
    <location>
        <position position="1"/>
    </location>
</feature>
<protein>
    <submittedName>
        <fullName evidence="2">Adenylyl-sulfate kinase</fullName>
    </submittedName>
</protein>
<dbReference type="EMBL" id="CM007648">
    <property type="protein sequence ID" value="ONM24622.1"/>
    <property type="molecule type" value="Genomic_DNA"/>
</dbReference>
<reference evidence="2" key="1">
    <citation type="submission" date="2015-12" db="EMBL/GenBank/DDBJ databases">
        <title>Update maize B73 reference genome by single molecule sequencing technologies.</title>
        <authorList>
            <consortium name="Maize Genome Sequencing Project"/>
            <person name="Ware D."/>
        </authorList>
    </citation>
    <scope>NUCLEOTIDE SEQUENCE [LARGE SCALE GENOMIC DNA]</scope>
    <source>
        <tissue evidence="2">Seedling</tissue>
    </source>
</reference>
<dbReference type="ExpressionAtlas" id="A0A1D6EZB7">
    <property type="expression patterns" value="baseline and differential"/>
</dbReference>
<sequence>RLPAATKPHQAPHCPWTHASRGSRVPVRLPFAASTATRRAGWRCSRDPRVDSSGGGAIPSPGRCPRLAVAHRNRSPAANLGLPPPRPLLPRLLAAGIRTRVTGDRGCEGRPLVECAGDRSVEEQPEHAGG</sequence>
<organism evidence="2">
    <name type="scientific">Zea mays</name>
    <name type="common">Maize</name>
    <dbReference type="NCBI Taxonomy" id="4577"/>
    <lineage>
        <taxon>Eukaryota</taxon>
        <taxon>Viridiplantae</taxon>
        <taxon>Streptophyta</taxon>
        <taxon>Embryophyta</taxon>
        <taxon>Tracheophyta</taxon>
        <taxon>Spermatophyta</taxon>
        <taxon>Magnoliopsida</taxon>
        <taxon>Liliopsida</taxon>
        <taxon>Poales</taxon>
        <taxon>Poaceae</taxon>
        <taxon>PACMAD clade</taxon>
        <taxon>Panicoideae</taxon>
        <taxon>Andropogonodae</taxon>
        <taxon>Andropogoneae</taxon>
        <taxon>Tripsacinae</taxon>
        <taxon>Zea</taxon>
    </lineage>
</organism>
<gene>
    <name evidence="2" type="ORF">ZEAMMB73_Zm00001d006645</name>
</gene>
<accession>A0A1D6EZB7</accession>
<proteinExistence type="predicted"/>
<evidence type="ECO:0000256" key="1">
    <source>
        <dbReference type="SAM" id="MobiDB-lite"/>
    </source>
</evidence>
<feature type="region of interest" description="Disordered" evidence="1">
    <location>
        <begin position="1"/>
        <end position="21"/>
    </location>
</feature>
<feature type="region of interest" description="Disordered" evidence="1">
    <location>
        <begin position="108"/>
        <end position="130"/>
    </location>
</feature>
<keyword evidence="2" id="KW-0808">Transferase</keyword>
<keyword evidence="2" id="KW-0418">Kinase</keyword>